<organism evidence="7 8">
    <name type="scientific">Halorubrum saccharovorum DSM 1137</name>
    <dbReference type="NCBI Taxonomy" id="1227484"/>
    <lineage>
        <taxon>Archaea</taxon>
        <taxon>Methanobacteriati</taxon>
        <taxon>Methanobacteriota</taxon>
        <taxon>Stenosarchaea group</taxon>
        <taxon>Halobacteria</taxon>
        <taxon>Halobacteriales</taxon>
        <taxon>Haloferacaceae</taxon>
        <taxon>Halorubrum</taxon>
    </lineage>
</organism>
<dbReference type="EMBL" id="AOJE01000024">
    <property type="protein sequence ID" value="ELZ40704.1"/>
    <property type="molecule type" value="Genomic_DNA"/>
</dbReference>
<dbReference type="AlphaFoldDB" id="M0E2Y8"/>
<dbReference type="PANTHER" id="PTHR19328">
    <property type="entry name" value="HEDGEHOG-INTERACTING PROTEIN"/>
    <property type="match status" value="1"/>
</dbReference>
<evidence type="ECO:0000313" key="8">
    <source>
        <dbReference type="Proteomes" id="UP000011514"/>
    </source>
</evidence>
<dbReference type="Gene3D" id="2.60.40.420">
    <property type="entry name" value="Cupredoxins - blue copper proteins"/>
    <property type="match status" value="1"/>
</dbReference>
<feature type="non-terminal residue" evidence="7">
    <location>
        <position position="759"/>
    </location>
</feature>
<dbReference type="InterPro" id="IPR013783">
    <property type="entry name" value="Ig-like_fold"/>
</dbReference>
<keyword evidence="2" id="KW-0186">Copper</keyword>
<dbReference type="Gene3D" id="2.120.10.30">
    <property type="entry name" value="TolB, C-terminal domain"/>
    <property type="match status" value="1"/>
</dbReference>
<evidence type="ECO:0000256" key="1">
    <source>
        <dbReference type="ARBA" id="ARBA00022723"/>
    </source>
</evidence>
<dbReference type="InterPro" id="IPR011042">
    <property type="entry name" value="6-blade_b-propeller_TolB-like"/>
</dbReference>
<proteinExistence type="predicted"/>
<accession>M0E2Y8</accession>
<sequence>MDDSMTTEINQQADTDDESESNSDWRRVLQAGIGAAGLTGLAGLASAQQGGQTLIELEAVTVDTSGGRGRSEYAWEDGEGGVARGPPEDVCNIVGGIHVWVGVSPDSVADLTNPTLNLTAGETYTVEWTNTDGEDHNFVIADADGNELVSSETVSEEGVTQSVEFTATEEMATYYCGPHSGSQRGSVEVSVPAGDVTVDTLDPGSVTVSQGDAVDFSATVSNTGDSSVTQVVSLSIDGSQVDSTEISLDAGAQTTVSFADVDTSDLSDGDHTITIASGGSQVSGTLTVEAAGTDSDWHRDLDVPINAEEATDWDNYEVTNVFSTGTIADEYELQDGQEGEWMQMDVDPQGRVWVVTRGASFGTQGDGSAEVAWVDPDSGEHELALELPVAFHGGHVADSGETTPARELGGQGIAIDPDFEENRYVYVMYHPASDDLEFEDNPYDEDIVFANMLVSRFTMQDDGTLDPDSETVVFEVPEQWHTCCHHGAYITFGEDREFYISTGDNSNNVGNPDNEVNWFMGDERQGTVHGRPGPVADAQRSSGNTADKRGKIHRIVLNEDGSYNIPDGNLKQHWEEETGESYSDEEFLPSIYVMGLRNPFTITHDDHSGYLWTAHYGNDGGSIGDLGMTGFGSYHLWCEPGNAGYPWYRAYYPYRDYDFSTKDGTENWTGEVGQPFWPDNLRNQSVNNTGIENVPNVTPALIWHPQSFDDYENALDIHPWLDQPRPGEVTYPELDAGGSADVGVVYRYDEGYSEHALPP</sequence>
<dbReference type="eggNOG" id="arCOG02926">
    <property type="taxonomic scope" value="Archaea"/>
</dbReference>
<feature type="region of interest" description="Disordered" evidence="3">
    <location>
        <begin position="1"/>
        <end position="23"/>
    </location>
</feature>
<dbReference type="eggNOG" id="arCOG02796">
    <property type="taxonomic scope" value="Archaea"/>
</dbReference>
<evidence type="ECO:0000256" key="3">
    <source>
        <dbReference type="SAM" id="MobiDB-lite"/>
    </source>
</evidence>
<dbReference type="InterPro" id="IPR000923">
    <property type="entry name" value="BlueCu_1"/>
</dbReference>
<dbReference type="SUPFAM" id="SSF49503">
    <property type="entry name" value="Cupredoxins"/>
    <property type="match status" value="1"/>
</dbReference>
<dbReference type="eggNOG" id="arCOG07560">
    <property type="taxonomic scope" value="Archaea"/>
</dbReference>
<evidence type="ECO:0000313" key="7">
    <source>
        <dbReference type="EMBL" id="ELZ40704.1"/>
    </source>
</evidence>
<dbReference type="Pfam" id="PF07705">
    <property type="entry name" value="CARDB"/>
    <property type="match status" value="1"/>
</dbReference>
<dbReference type="InterPro" id="IPR011635">
    <property type="entry name" value="CARDB"/>
</dbReference>
<dbReference type="STRING" id="1227484.C471_07531"/>
<feature type="domain" description="CARDB" evidence="5">
    <location>
        <begin position="206"/>
        <end position="275"/>
    </location>
</feature>
<evidence type="ECO:0000259" key="5">
    <source>
        <dbReference type="Pfam" id="PF07705"/>
    </source>
</evidence>
<keyword evidence="1" id="KW-0479">Metal-binding</keyword>
<protein>
    <submittedName>
        <fullName evidence="7">Glycosyl hydrolase</fullName>
    </submittedName>
</protein>
<gene>
    <name evidence="7" type="ORF">C471_07531</name>
</gene>
<dbReference type="GO" id="GO:0016787">
    <property type="term" value="F:hydrolase activity"/>
    <property type="evidence" value="ECO:0007669"/>
    <property type="project" value="UniProtKB-KW"/>
</dbReference>
<feature type="domain" description="Glucose/Sorbosone dehydrogenase" evidence="6">
    <location>
        <begin position="409"/>
        <end position="621"/>
    </location>
</feature>
<evidence type="ECO:0000256" key="2">
    <source>
        <dbReference type="ARBA" id="ARBA00023008"/>
    </source>
</evidence>
<dbReference type="Pfam" id="PF07995">
    <property type="entry name" value="GSDH"/>
    <property type="match status" value="1"/>
</dbReference>
<reference evidence="7 8" key="1">
    <citation type="journal article" date="2014" name="PLoS Genet.">
        <title>Phylogenetically driven sequencing of extremely halophilic archaea reveals strategies for static and dynamic osmo-response.</title>
        <authorList>
            <person name="Becker E.A."/>
            <person name="Seitzer P.M."/>
            <person name="Tritt A."/>
            <person name="Larsen D."/>
            <person name="Krusor M."/>
            <person name="Yao A.I."/>
            <person name="Wu D."/>
            <person name="Madern D."/>
            <person name="Eisen J.A."/>
            <person name="Darling A.E."/>
            <person name="Facciotti M.T."/>
        </authorList>
    </citation>
    <scope>NUCLEOTIDE SEQUENCE [LARGE SCALE GENOMIC DNA]</scope>
    <source>
        <strain evidence="7 8">DSM 1137</strain>
    </source>
</reference>
<dbReference type="InterPro" id="IPR008972">
    <property type="entry name" value="Cupredoxin"/>
</dbReference>
<comment type="caution">
    <text evidence="7">The sequence shown here is derived from an EMBL/GenBank/DDBJ whole genome shotgun (WGS) entry which is preliminary data.</text>
</comment>
<feature type="domain" description="Blue (type 1) copper" evidence="4">
    <location>
        <begin position="115"/>
        <end position="189"/>
    </location>
</feature>
<evidence type="ECO:0000259" key="4">
    <source>
        <dbReference type="Pfam" id="PF00127"/>
    </source>
</evidence>
<dbReference type="GO" id="GO:0005507">
    <property type="term" value="F:copper ion binding"/>
    <property type="evidence" value="ECO:0007669"/>
    <property type="project" value="InterPro"/>
</dbReference>
<evidence type="ECO:0000259" key="6">
    <source>
        <dbReference type="Pfam" id="PF07995"/>
    </source>
</evidence>
<dbReference type="Pfam" id="PF00127">
    <property type="entry name" value="Copper-bind"/>
    <property type="match status" value="1"/>
</dbReference>
<feature type="compositionally biased region" description="Polar residues" evidence="3">
    <location>
        <begin position="1"/>
        <end position="13"/>
    </location>
</feature>
<dbReference type="PANTHER" id="PTHR19328:SF75">
    <property type="entry name" value="ALDOSE SUGAR DEHYDROGENASE YLII"/>
    <property type="match status" value="1"/>
</dbReference>
<dbReference type="GO" id="GO:0009055">
    <property type="term" value="F:electron transfer activity"/>
    <property type="evidence" value="ECO:0007669"/>
    <property type="project" value="InterPro"/>
</dbReference>
<dbReference type="Proteomes" id="UP000011514">
    <property type="component" value="Unassembled WGS sequence"/>
</dbReference>
<keyword evidence="7" id="KW-0378">Hydrolase</keyword>
<dbReference type="Gene3D" id="2.60.40.10">
    <property type="entry name" value="Immunoglobulins"/>
    <property type="match status" value="1"/>
</dbReference>
<name>M0E2Y8_9EURY</name>
<dbReference type="InterPro" id="IPR012938">
    <property type="entry name" value="Glc/Sorbosone_DH"/>
</dbReference>
<keyword evidence="8" id="KW-1185">Reference proteome</keyword>